<accession>A0A3E2TIN0</accession>
<sequence length="211" mass="23495">MNDKNKDKIIVGLIIAIALLLGNNIVKSHSDKTIGNKQSLFEAEDDMILDSNQASSENFAEDIKEDSEKKVHISGEINQEGVYIIDDGDRLDDLIKQAGGLTSEANVNSLNLAMKLEDQMKIYIPNKNEIPAEELTTQIVTSPELSNNSDKININQASKEELMTLPNIGEKRAEAIIEYRNVNKFENIEDIKNVTGIGDKFFEAMKDLITV</sequence>
<gene>
    <name evidence="2" type="ORF">DXA39_05110</name>
</gene>
<dbReference type="PANTHER" id="PTHR21180:SF32">
    <property type="entry name" value="ENDONUCLEASE_EXONUCLEASE_PHOSPHATASE FAMILY DOMAIN-CONTAINING PROTEIN 1"/>
    <property type="match status" value="1"/>
</dbReference>
<dbReference type="GO" id="GO:0006281">
    <property type="term" value="P:DNA repair"/>
    <property type="evidence" value="ECO:0007669"/>
    <property type="project" value="InterPro"/>
</dbReference>
<evidence type="ECO:0000313" key="2">
    <source>
        <dbReference type="EMBL" id="RGB76550.1"/>
    </source>
</evidence>
<dbReference type="OrthoDB" id="9790239at2"/>
<feature type="domain" description="Helix-hairpin-helix DNA-binding motif class 1" evidence="1">
    <location>
        <begin position="160"/>
        <end position="179"/>
    </location>
</feature>
<dbReference type="NCBIfam" id="TIGR00426">
    <property type="entry name" value="competence protein ComEA helix-hairpin-helix repeat region"/>
    <property type="match status" value="1"/>
</dbReference>
<dbReference type="InterPro" id="IPR019554">
    <property type="entry name" value="Soluble_ligand-bd"/>
</dbReference>
<comment type="caution">
    <text evidence="2">The sequence shown here is derived from an EMBL/GenBank/DDBJ whole genome shotgun (WGS) entry which is preliminary data.</text>
</comment>
<keyword evidence="3" id="KW-1185">Reference proteome</keyword>
<reference evidence="2 3" key="1">
    <citation type="submission" date="2018-08" db="EMBL/GenBank/DDBJ databases">
        <title>A genome reference for cultivated species of the human gut microbiota.</title>
        <authorList>
            <person name="Zou Y."/>
            <person name="Xue W."/>
            <person name="Luo G."/>
        </authorList>
    </citation>
    <scope>NUCLEOTIDE SEQUENCE [LARGE SCALE GENOMIC DNA]</scope>
    <source>
        <strain evidence="2 3">OF01-3</strain>
    </source>
</reference>
<feature type="domain" description="Helix-hairpin-helix DNA-binding motif class 1" evidence="1">
    <location>
        <begin position="189"/>
        <end position="208"/>
    </location>
</feature>
<name>A0A3E2TIN0_9FIRM</name>
<dbReference type="SMART" id="SM00278">
    <property type="entry name" value="HhH1"/>
    <property type="match status" value="2"/>
</dbReference>
<dbReference type="Pfam" id="PF10531">
    <property type="entry name" value="SLBB"/>
    <property type="match status" value="1"/>
</dbReference>
<organism evidence="2 3">
    <name type="scientific">Anaerococcus nagyae</name>
    <dbReference type="NCBI Taxonomy" id="1755241"/>
    <lineage>
        <taxon>Bacteria</taxon>
        <taxon>Bacillati</taxon>
        <taxon>Bacillota</taxon>
        <taxon>Tissierellia</taxon>
        <taxon>Tissierellales</taxon>
        <taxon>Peptoniphilaceae</taxon>
        <taxon>Anaerococcus</taxon>
    </lineage>
</organism>
<protein>
    <submittedName>
        <fullName evidence="2">Competence protein ComEA</fullName>
    </submittedName>
</protein>
<dbReference type="RefSeq" id="WP_117521639.1">
    <property type="nucleotide sequence ID" value="NZ_JBHWMK010000038.1"/>
</dbReference>
<proteinExistence type="predicted"/>
<dbReference type="GO" id="GO:0015627">
    <property type="term" value="C:type II protein secretion system complex"/>
    <property type="evidence" value="ECO:0007669"/>
    <property type="project" value="TreeGrafter"/>
</dbReference>
<dbReference type="InterPro" id="IPR051675">
    <property type="entry name" value="Endo/Exo/Phosphatase_dom_1"/>
</dbReference>
<dbReference type="EMBL" id="QVEU01000003">
    <property type="protein sequence ID" value="RGB76550.1"/>
    <property type="molecule type" value="Genomic_DNA"/>
</dbReference>
<evidence type="ECO:0000313" key="3">
    <source>
        <dbReference type="Proteomes" id="UP000261011"/>
    </source>
</evidence>
<dbReference type="InterPro" id="IPR004509">
    <property type="entry name" value="Competence_ComEA_HhH"/>
</dbReference>
<dbReference type="Gene3D" id="3.10.560.10">
    <property type="entry name" value="Outer membrane lipoprotein wza domain like"/>
    <property type="match status" value="1"/>
</dbReference>
<dbReference type="AlphaFoldDB" id="A0A3E2TIN0"/>
<dbReference type="Proteomes" id="UP000261011">
    <property type="component" value="Unassembled WGS sequence"/>
</dbReference>
<dbReference type="SUPFAM" id="SSF47781">
    <property type="entry name" value="RuvA domain 2-like"/>
    <property type="match status" value="1"/>
</dbReference>
<dbReference type="PANTHER" id="PTHR21180">
    <property type="entry name" value="ENDONUCLEASE/EXONUCLEASE/PHOSPHATASE FAMILY DOMAIN-CONTAINING PROTEIN 1"/>
    <property type="match status" value="1"/>
</dbReference>
<dbReference type="Pfam" id="PF12836">
    <property type="entry name" value="HHH_3"/>
    <property type="match status" value="1"/>
</dbReference>
<dbReference type="GO" id="GO:0015628">
    <property type="term" value="P:protein secretion by the type II secretion system"/>
    <property type="evidence" value="ECO:0007669"/>
    <property type="project" value="TreeGrafter"/>
</dbReference>
<dbReference type="InterPro" id="IPR010994">
    <property type="entry name" value="RuvA_2-like"/>
</dbReference>
<dbReference type="InterPro" id="IPR003583">
    <property type="entry name" value="Hlx-hairpin-Hlx_DNA-bd_motif"/>
</dbReference>
<evidence type="ECO:0000259" key="1">
    <source>
        <dbReference type="SMART" id="SM00278"/>
    </source>
</evidence>
<dbReference type="GO" id="GO:0003677">
    <property type="term" value="F:DNA binding"/>
    <property type="evidence" value="ECO:0007669"/>
    <property type="project" value="InterPro"/>
</dbReference>
<dbReference type="Gene3D" id="1.10.150.310">
    <property type="entry name" value="Tex RuvX-like domain-like"/>
    <property type="match status" value="1"/>
</dbReference>